<dbReference type="Pfam" id="PF02597">
    <property type="entry name" value="ThiS"/>
    <property type="match status" value="1"/>
</dbReference>
<dbReference type="InterPro" id="IPR012675">
    <property type="entry name" value="Beta-grasp_dom_sf"/>
</dbReference>
<protein>
    <recommendedName>
        <fullName evidence="3">Molybdopterin synthase sulfur carrier subunit</fullName>
    </recommendedName>
</protein>
<evidence type="ECO:0000313" key="1">
    <source>
        <dbReference type="EMBL" id="TDA37741.1"/>
    </source>
</evidence>
<dbReference type="Gene3D" id="3.10.20.30">
    <property type="match status" value="1"/>
</dbReference>
<dbReference type="InterPro" id="IPR016155">
    <property type="entry name" value="Mopterin_synth/thiamin_S_b"/>
</dbReference>
<comment type="caution">
    <text evidence="1">The sequence shown here is derived from an EMBL/GenBank/DDBJ whole genome shotgun (WGS) entry which is preliminary data.</text>
</comment>
<organism evidence="1 2">
    <name type="scientific">Thermoproteota archaeon</name>
    <dbReference type="NCBI Taxonomy" id="2056631"/>
    <lineage>
        <taxon>Archaea</taxon>
        <taxon>Thermoproteota</taxon>
    </lineage>
</organism>
<accession>A0A523B9Y3</accession>
<dbReference type="AlphaFoldDB" id="A0A523B9Y3"/>
<gene>
    <name evidence="1" type="ORF">DSO08_05180</name>
</gene>
<evidence type="ECO:0000313" key="2">
    <source>
        <dbReference type="Proteomes" id="UP000315399"/>
    </source>
</evidence>
<name>A0A523B9Y3_9CREN</name>
<dbReference type="CDD" id="cd17040">
    <property type="entry name" value="Ubl_MoaD_like"/>
    <property type="match status" value="1"/>
</dbReference>
<proteinExistence type="predicted"/>
<dbReference type="EMBL" id="QNVH01000057">
    <property type="protein sequence ID" value="TDA37741.1"/>
    <property type="molecule type" value="Genomic_DNA"/>
</dbReference>
<sequence>MIQNRLCHHRVQGDGPLRIKVSYLSILRDVTRVSEEFLELPQGSTVKDLVALLVKKYGEGLKSFLDPGTEMGQGILVTLNGELLSSNEMERVIPEGSEVLIGIPPFGG</sequence>
<dbReference type="SUPFAM" id="SSF54285">
    <property type="entry name" value="MoaD/ThiS"/>
    <property type="match status" value="1"/>
</dbReference>
<reference evidence="1 2" key="1">
    <citation type="journal article" date="2019" name="Nat. Microbiol.">
        <title>Expanding anaerobic alkane metabolism in the domain of Archaea.</title>
        <authorList>
            <person name="Wang Y."/>
            <person name="Wegener G."/>
            <person name="Hou J."/>
            <person name="Wang F."/>
            <person name="Xiao X."/>
        </authorList>
    </citation>
    <scope>NUCLEOTIDE SEQUENCE [LARGE SCALE GENOMIC DNA]</scope>
    <source>
        <strain evidence="1">WYZ-LMO10</strain>
    </source>
</reference>
<dbReference type="Proteomes" id="UP000315399">
    <property type="component" value="Unassembled WGS sequence"/>
</dbReference>
<evidence type="ECO:0008006" key="3">
    <source>
        <dbReference type="Google" id="ProtNLM"/>
    </source>
</evidence>
<dbReference type="InterPro" id="IPR003749">
    <property type="entry name" value="ThiS/MoaD-like"/>
</dbReference>